<accession>A0A927K3E8</accession>
<evidence type="ECO:0000256" key="1">
    <source>
        <dbReference type="SAM" id="MobiDB-lite"/>
    </source>
</evidence>
<feature type="compositionally biased region" description="Pro residues" evidence="1">
    <location>
        <begin position="1"/>
        <end position="15"/>
    </location>
</feature>
<comment type="caution">
    <text evidence="3">The sequence shown here is derived from an EMBL/GenBank/DDBJ whole genome shotgun (WGS) entry which is preliminary data.</text>
</comment>
<dbReference type="Gene3D" id="3.30.9.10">
    <property type="entry name" value="D-Amino Acid Oxidase, subunit A, domain 2"/>
    <property type="match status" value="1"/>
</dbReference>
<dbReference type="PANTHER" id="PTHR13847:SF285">
    <property type="entry name" value="FAD DEPENDENT OXIDOREDUCTASE DOMAIN-CONTAINING PROTEIN"/>
    <property type="match status" value="1"/>
</dbReference>
<sequence length="476" mass="50707">MTGPPTDPPTGPPTDLPGGRPVDRSVWQAPPAADHRPRPALPASTDVDVAIVGAGLTGLWTALYLARADPTLRIAVLESQVAGFGASGRNGGWCSALFPASLEALAALPGSSRAAARAQDRAMRDTVHEVLRAADAEGIDAQAARGGTISVARSEAQWARARAEVAHARSWGLSADELRLLDVSETESLVRTTRTHGATYTPDCAALHPGRLVRGLAEAVERRGVPIHERTAVTEIAPGRAVTAHGTVRAEVVVRATEGYTASLSGQRRRLAPVHSLVLATEPLPAEAWDRIGLRRRETLSDHRHLIIYAQRTADDRLVLGGRGAPYLFGSRTRSTFPAGYAVFRRLHATMLDLFPALSGTRITHAWGGALGVPRDWCASVGLDRASGLAWAGGYVGDGVSTANLAGRTLTDLVLGRDTDLVRLPWVGHRSRSWEPEPLRWLGINAGLRAAAVADGEERLTRRPSVVARAMRPLLS</sequence>
<evidence type="ECO:0000313" key="3">
    <source>
        <dbReference type="EMBL" id="MBD8869061.1"/>
    </source>
</evidence>
<dbReference type="AlphaFoldDB" id="A0A927K3E8"/>
<dbReference type="InterPro" id="IPR006076">
    <property type="entry name" value="FAD-dep_OxRdtase"/>
</dbReference>
<keyword evidence="4" id="KW-1185">Reference proteome</keyword>
<dbReference type="Gene3D" id="3.50.50.60">
    <property type="entry name" value="FAD/NAD(P)-binding domain"/>
    <property type="match status" value="1"/>
</dbReference>
<organism evidence="3 4">
    <name type="scientific">Nocardioides donggukensis</name>
    <dbReference type="NCBI Taxonomy" id="2774019"/>
    <lineage>
        <taxon>Bacteria</taxon>
        <taxon>Bacillati</taxon>
        <taxon>Actinomycetota</taxon>
        <taxon>Actinomycetes</taxon>
        <taxon>Propionibacteriales</taxon>
        <taxon>Nocardioidaceae</taxon>
        <taxon>Nocardioides</taxon>
    </lineage>
</organism>
<protein>
    <submittedName>
        <fullName evidence="3">FAD-dependent oxidoreductase</fullName>
    </submittedName>
</protein>
<dbReference type="PANTHER" id="PTHR13847">
    <property type="entry name" value="SARCOSINE DEHYDROGENASE-RELATED"/>
    <property type="match status" value="1"/>
</dbReference>
<evidence type="ECO:0000259" key="2">
    <source>
        <dbReference type="Pfam" id="PF01266"/>
    </source>
</evidence>
<dbReference type="Pfam" id="PF01266">
    <property type="entry name" value="DAO"/>
    <property type="match status" value="1"/>
</dbReference>
<reference evidence="3" key="1">
    <citation type="submission" date="2020-09" db="EMBL/GenBank/DDBJ databases">
        <title>Nocardioides sp. strain MJB4 16S ribosomal RNA gene Genome sequencing and assembly.</title>
        <authorList>
            <person name="Kim I."/>
        </authorList>
    </citation>
    <scope>NUCLEOTIDE SEQUENCE</scope>
    <source>
        <strain evidence="3">MJB4</strain>
    </source>
</reference>
<evidence type="ECO:0000313" key="4">
    <source>
        <dbReference type="Proteomes" id="UP000616839"/>
    </source>
</evidence>
<name>A0A927K3E8_9ACTN</name>
<dbReference type="GO" id="GO:0005737">
    <property type="term" value="C:cytoplasm"/>
    <property type="evidence" value="ECO:0007669"/>
    <property type="project" value="TreeGrafter"/>
</dbReference>
<dbReference type="Proteomes" id="UP000616839">
    <property type="component" value="Unassembled WGS sequence"/>
</dbReference>
<proteinExistence type="predicted"/>
<dbReference type="EMBL" id="JACYXZ010000001">
    <property type="protein sequence ID" value="MBD8869061.1"/>
    <property type="molecule type" value="Genomic_DNA"/>
</dbReference>
<feature type="domain" description="FAD dependent oxidoreductase" evidence="2">
    <location>
        <begin position="48"/>
        <end position="413"/>
    </location>
</feature>
<gene>
    <name evidence="3" type="ORF">IE331_05445</name>
</gene>
<dbReference type="SUPFAM" id="SSF51905">
    <property type="entry name" value="FAD/NAD(P)-binding domain"/>
    <property type="match status" value="1"/>
</dbReference>
<dbReference type="InterPro" id="IPR036188">
    <property type="entry name" value="FAD/NAD-bd_sf"/>
</dbReference>
<feature type="region of interest" description="Disordered" evidence="1">
    <location>
        <begin position="1"/>
        <end position="42"/>
    </location>
</feature>